<gene>
    <name evidence="2" type="ORF">DEM34_17765</name>
</gene>
<sequence>MLRHSDSRLPAAVKHRYHGILSQRVPELTLPTPNEEAASPEAADEAYEAASKWLLEQTRDPTRFRLLFAENINYGFRRNLLAAKPFGVVADVLAVLLIIGLAIMQSEGDLVTLASQADFWSLGGAAIAALHLLWLTVVVTPNWVRMTAERYAEQLLAACDVL</sequence>
<organism evidence="2 3">
    <name type="scientific">Sediminicurvatus halobius</name>
    <dbReference type="NCBI Taxonomy" id="2182432"/>
    <lineage>
        <taxon>Bacteria</taxon>
        <taxon>Pseudomonadati</taxon>
        <taxon>Pseudomonadota</taxon>
        <taxon>Gammaproteobacteria</taxon>
        <taxon>Chromatiales</taxon>
        <taxon>Ectothiorhodospiraceae</taxon>
        <taxon>Sediminicurvatus</taxon>
    </lineage>
</organism>
<feature type="transmembrane region" description="Helical" evidence="1">
    <location>
        <begin position="119"/>
        <end position="140"/>
    </location>
</feature>
<reference evidence="2 3" key="1">
    <citation type="submission" date="2018-05" db="EMBL/GenBank/DDBJ databases">
        <title>Spiribacter halobius sp. nov., a moderately halophilic bacterium isolated from marine solar saltern.</title>
        <authorList>
            <person name="Zheng W.-S."/>
            <person name="Lu D.-C."/>
            <person name="Du Z.-J."/>
        </authorList>
    </citation>
    <scope>NUCLEOTIDE SEQUENCE [LARGE SCALE GENOMIC DNA]</scope>
    <source>
        <strain evidence="2 3">E85</strain>
    </source>
</reference>
<comment type="caution">
    <text evidence="2">The sequence shown here is derived from an EMBL/GenBank/DDBJ whole genome shotgun (WGS) entry which is preliminary data.</text>
</comment>
<evidence type="ECO:0000256" key="1">
    <source>
        <dbReference type="SAM" id="Phobius"/>
    </source>
</evidence>
<feature type="transmembrane region" description="Helical" evidence="1">
    <location>
        <begin position="86"/>
        <end position="104"/>
    </location>
</feature>
<dbReference type="EMBL" id="QFFI01000045">
    <property type="protein sequence ID" value="PWG61187.1"/>
    <property type="molecule type" value="Genomic_DNA"/>
</dbReference>
<evidence type="ECO:0000313" key="2">
    <source>
        <dbReference type="EMBL" id="PWG61187.1"/>
    </source>
</evidence>
<keyword evidence="1" id="KW-0472">Membrane</keyword>
<dbReference type="AlphaFoldDB" id="A0A2U2MWE8"/>
<proteinExistence type="predicted"/>
<evidence type="ECO:0000313" key="3">
    <source>
        <dbReference type="Proteomes" id="UP000245474"/>
    </source>
</evidence>
<keyword evidence="3" id="KW-1185">Reference proteome</keyword>
<keyword evidence="1" id="KW-1133">Transmembrane helix</keyword>
<name>A0A2U2MWE8_9GAMM</name>
<dbReference type="Proteomes" id="UP000245474">
    <property type="component" value="Unassembled WGS sequence"/>
</dbReference>
<protein>
    <submittedName>
        <fullName evidence="2">Uncharacterized protein</fullName>
    </submittedName>
</protein>
<keyword evidence="1" id="KW-0812">Transmembrane</keyword>
<accession>A0A2U2MWE8</accession>